<protein>
    <recommendedName>
        <fullName evidence="1">Nucleotidyl transferase domain-containing protein</fullName>
    </recommendedName>
</protein>
<dbReference type="EMBL" id="CP000885">
    <property type="protein sequence ID" value="ABX40956.1"/>
    <property type="molecule type" value="Genomic_DNA"/>
</dbReference>
<dbReference type="RefSeq" id="WP_012198600.1">
    <property type="nucleotide sequence ID" value="NC_010001.1"/>
</dbReference>
<evidence type="ECO:0000259" key="1">
    <source>
        <dbReference type="Pfam" id="PF00483"/>
    </source>
</evidence>
<dbReference type="AlphaFoldDB" id="A9KIV7"/>
<dbReference type="OrthoDB" id="9779926at2"/>
<accession>A9KIV7</accession>
<evidence type="ECO:0000313" key="2">
    <source>
        <dbReference type="EMBL" id="ABX40956.1"/>
    </source>
</evidence>
<organism evidence="2 3">
    <name type="scientific">Lachnoclostridium phytofermentans (strain ATCC 700394 / DSM 18823 / ISDg)</name>
    <name type="common">Clostridium phytofermentans</name>
    <dbReference type="NCBI Taxonomy" id="357809"/>
    <lineage>
        <taxon>Bacteria</taxon>
        <taxon>Bacillati</taxon>
        <taxon>Bacillota</taxon>
        <taxon>Clostridia</taxon>
        <taxon>Lachnospirales</taxon>
        <taxon>Lachnospiraceae</taxon>
    </lineage>
</organism>
<dbReference type="InterPro" id="IPR005835">
    <property type="entry name" value="NTP_transferase_dom"/>
</dbReference>
<dbReference type="KEGG" id="cpy:Cphy_0569"/>
<dbReference type="Pfam" id="PF00483">
    <property type="entry name" value="NTP_transferase"/>
    <property type="match status" value="1"/>
</dbReference>
<proteinExistence type="predicted"/>
<keyword evidence="3" id="KW-1185">Reference proteome</keyword>
<sequence>MEKPVLVIMAAGMGSRYGGLKQIDSVDEQGHIIIDFSIFDAIKAGFKKVIFIIKKEIEEDFKEVIGNRIEKIVEVEYVYQEIAKVPENFTVPESRVKPWGTGHAILCCMDKIQGPFAVINADDFYGREAFVKIYDFLSSIEQINLYSMVGYQLKNTLTEHGSVARGVCNVNEEGFLTKITERTKIEKFPDGAKYYESETDTWEEISFDSTVSMNLWGFQANIMAELKEEFDTFLKTEVANNPEKSEFFLPTVVQHMIESQKVQVKVLHSKDQWFGVTYKEDKEVVLKEIAKLKEQGIYPENLW</sequence>
<dbReference type="SUPFAM" id="SSF53448">
    <property type="entry name" value="Nucleotide-diphospho-sugar transferases"/>
    <property type="match status" value="1"/>
</dbReference>
<dbReference type="Proteomes" id="UP000000370">
    <property type="component" value="Chromosome"/>
</dbReference>
<dbReference type="HOGENOM" id="CLU_077108_0_0_9"/>
<feature type="domain" description="Nucleotidyl transferase" evidence="1">
    <location>
        <begin position="7"/>
        <end position="273"/>
    </location>
</feature>
<dbReference type="eggNOG" id="COG1209">
    <property type="taxonomic scope" value="Bacteria"/>
</dbReference>
<dbReference type="Gene3D" id="3.90.550.10">
    <property type="entry name" value="Spore Coat Polysaccharide Biosynthesis Protein SpsA, Chain A"/>
    <property type="match status" value="1"/>
</dbReference>
<name>A9KIV7_LACP7</name>
<dbReference type="InterPro" id="IPR029044">
    <property type="entry name" value="Nucleotide-diphossugar_trans"/>
</dbReference>
<evidence type="ECO:0000313" key="3">
    <source>
        <dbReference type="Proteomes" id="UP000000370"/>
    </source>
</evidence>
<gene>
    <name evidence="2" type="ordered locus">Cphy_0569</name>
</gene>
<reference evidence="3" key="1">
    <citation type="submission" date="2007-11" db="EMBL/GenBank/DDBJ databases">
        <title>Complete genome sequence of Clostridium phytofermentans ISDg.</title>
        <authorList>
            <person name="Leschine S.B."/>
            <person name="Warnick T.A."/>
            <person name="Blanchard J.L."/>
            <person name="Schnell D.J."/>
            <person name="Petit E.L."/>
            <person name="LaTouf W.G."/>
            <person name="Copeland A."/>
            <person name="Lucas S."/>
            <person name="Lapidus A."/>
            <person name="Barry K."/>
            <person name="Glavina del Rio T."/>
            <person name="Dalin E."/>
            <person name="Tice H."/>
            <person name="Pitluck S."/>
            <person name="Kiss H."/>
            <person name="Brettin T."/>
            <person name="Bruce D."/>
            <person name="Detter J.C."/>
            <person name="Han C."/>
            <person name="Kuske C."/>
            <person name="Schmutz J."/>
            <person name="Larimer F."/>
            <person name="Land M."/>
            <person name="Hauser L."/>
            <person name="Kyrpides N."/>
            <person name="Kim E.A."/>
            <person name="Richardson P."/>
        </authorList>
    </citation>
    <scope>NUCLEOTIDE SEQUENCE [LARGE SCALE GENOMIC DNA]</scope>
    <source>
        <strain evidence="3">ATCC 700394 / DSM 18823 / ISDg</strain>
    </source>
</reference>
<dbReference type="STRING" id="357809.Cphy_0569"/>